<dbReference type="HOGENOM" id="CLU_046006_1_1_1"/>
<evidence type="ECO:0000256" key="7">
    <source>
        <dbReference type="ARBA" id="ARBA00030291"/>
    </source>
</evidence>
<keyword evidence="15" id="KW-1185">Reference proteome</keyword>
<feature type="binding site" evidence="12">
    <location>
        <position position="107"/>
    </location>
    <ligand>
        <name>Zn(2+)</name>
        <dbReference type="ChEBI" id="CHEBI:29105"/>
        <note>ligand shared between dimeric partners</note>
    </ligand>
</feature>
<keyword evidence="4 12" id="KW-0479">Metal-binding</keyword>
<dbReference type="InterPro" id="IPR018146">
    <property type="entry name" value="Glyoxalase_1_CS"/>
</dbReference>
<keyword evidence="6" id="KW-0456">Lyase</keyword>
<dbReference type="InterPro" id="IPR029068">
    <property type="entry name" value="Glyas_Bleomycin-R_OHBP_Dase"/>
</dbReference>
<evidence type="ECO:0000256" key="9">
    <source>
        <dbReference type="ARBA" id="ARBA00032460"/>
    </source>
</evidence>
<keyword evidence="5 12" id="KW-0862">Zinc</keyword>
<evidence type="ECO:0000256" key="4">
    <source>
        <dbReference type="ARBA" id="ARBA00022723"/>
    </source>
</evidence>
<reference evidence="15" key="2">
    <citation type="submission" date="2015-01" db="EMBL/GenBank/DDBJ databases">
        <title>Evolutionary Origins and Diversification of the Mycorrhizal Mutualists.</title>
        <authorList>
            <consortium name="DOE Joint Genome Institute"/>
            <consortium name="Mycorrhizal Genomics Consortium"/>
            <person name="Kohler A."/>
            <person name="Kuo A."/>
            <person name="Nagy L.G."/>
            <person name="Floudas D."/>
            <person name="Copeland A."/>
            <person name="Barry K.W."/>
            <person name="Cichocki N."/>
            <person name="Veneault-Fourrey C."/>
            <person name="LaButti K."/>
            <person name="Lindquist E.A."/>
            <person name="Lipzen A."/>
            <person name="Lundell T."/>
            <person name="Morin E."/>
            <person name="Murat C."/>
            <person name="Riley R."/>
            <person name="Ohm R."/>
            <person name="Sun H."/>
            <person name="Tunlid A."/>
            <person name="Henrissat B."/>
            <person name="Grigoriev I.V."/>
            <person name="Hibbett D.S."/>
            <person name="Martin F."/>
        </authorList>
    </citation>
    <scope>NUCLEOTIDE SEQUENCE [LARGE SCALE GENOMIC DNA]</scope>
    <source>
        <strain evidence="15">MUT 4182</strain>
    </source>
</reference>
<evidence type="ECO:0000256" key="10">
    <source>
        <dbReference type="ARBA" id="ARBA00033298"/>
    </source>
</evidence>
<evidence type="ECO:0000313" key="14">
    <source>
        <dbReference type="EMBL" id="KIO32250.1"/>
    </source>
</evidence>
<dbReference type="EMBL" id="KN822956">
    <property type="protein sequence ID" value="KIO32250.1"/>
    <property type="molecule type" value="Genomic_DNA"/>
</dbReference>
<feature type="domain" description="VOC" evidence="13">
    <location>
        <begin position="10"/>
        <end position="157"/>
    </location>
</feature>
<organism evidence="14 15">
    <name type="scientific">Tulasnella calospora MUT 4182</name>
    <dbReference type="NCBI Taxonomy" id="1051891"/>
    <lineage>
        <taxon>Eukaryota</taxon>
        <taxon>Fungi</taxon>
        <taxon>Dikarya</taxon>
        <taxon>Basidiomycota</taxon>
        <taxon>Agaricomycotina</taxon>
        <taxon>Agaricomycetes</taxon>
        <taxon>Cantharellales</taxon>
        <taxon>Tulasnellaceae</taxon>
        <taxon>Tulasnella</taxon>
    </lineage>
</organism>
<comment type="similarity">
    <text evidence="2">Belongs to the glyoxalase I family.</text>
</comment>
<comment type="cofactor">
    <cofactor evidence="12">
        <name>Zn(2+)</name>
        <dbReference type="ChEBI" id="CHEBI:29105"/>
    </cofactor>
    <text evidence="12">Binds 1 zinc ion per subunit. In the homodimer, two zinc ions are bound between subunits.</text>
</comment>
<protein>
    <recommendedName>
        <fullName evidence="3">lactoylglutathione lyase</fullName>
        <ecNumber evidence="3">4.4.1.5</ecNumber>
    </recommendedName>
    <alternativeName>
        <fullName evidence="8">Aldoketomutase</fullName>
    </alternativeName>
    <alternativeName>
        <fullName evidence="7">Ketone-aldehyde mutase</fullName>
    </alternativeName>
    <alternativeName>
        <fullName evidence="9">Methylglyoxalase</fullName>
    </alternativeName>
    <alternativeName>
        <fullName evidence="10">S-D-lactoylglutathione methylglyoxal lyase</fullName>
    </alternativeName>
</protein>
<evidence type="ECO:0000259" key="13">
    <source>
        <dbReference type="PROSITE" id="PS51819"/>
    </source>
</evidence>
<dbReference type="PANTHER" id="PTHR10374:SF30">
    <property type="entry name" value="LACTOYLGLUTATHIONE LYASE"/>
    <property type="match status" value="1"/>
</dbReference>
<evidence type="ECO:0000256" key="1">
    <source>
        <dbReference type="ARBA" id="ARBA00005008"/>
    </source>
</evidence>
<dbReference type="InterPro" id="IPR004360">
    <property type="entry name" value="Glyas_Fos-R_dOase_dom"/>
</dbReference>
<evidence type="ECO:0000256" key="5">
    <source>
        <dbReference type="ARBA" id="ARBA00022833"/>
    </source>
</evidence>
<dbReference type="Proteomes" id="UP000054248">
    <property type="component" value="Unassembled WGS sequence"/>
</dbReference>
<accession>A0A0C3QJ56</accession>
<dbReference type="EC" id="4.4.1.5" evidence="3"/>
<proteinExistence type="inferred from homology"/>
<evidence type="ECO:0000256" key="6">
    <source>
        <dbReference type="ARBA" id="ARBA00023239"/>
    </source>
</evidence>
<feature type="binding site" evidence="12">
    <location>
        <position position="78"/>
    </location>
    <ligand>
        <name>Zn(2+)</name>
        <dbReference type="ChEBI" id="CHEBI:29105"/>
        <note>ligand shared between dimeric partners</note>
    </ligand>
</feature>
<sequence>MAPPETAGYQFNHTMIRVKDAKESIAFYTDVIGMELMSEYHNNDAKFSLYFLAFDRSDGKDTKEDKDNAKFRREGVLELTHNHGTESDAEFKGYANGNQDPGRGFGHIAISVDDIQAACDRFESLGVRFHKKLTDGKMKNIAFILDPDGYWIEIVPKNFS</sequence>
<dbReference type="PROSITE" id="PS51819">
    <property type="entry name" value="VOC"/>
    <property type="match status" value="1"/>
</dbReference>
<dbReference type="PROSITE" id="PS00935">
    <property type="entry name" value="GLYOXALASE_I_2"/>
    <property type="match status" value="1"/>
</dbReference>
<dbReference type="InterPro" id="IPR037523">
    <property type="entry name" value="VOC_core"/>
</dbReference>
<evidence type="ECO:0000256" key="3">
    <source>
        <dbReference type="ARBA" id="ARBA00012081"/>
    </source>
</evidence>
<feature type="active site" description="Proton donor/acceptor" evidence="11">
    <location>
        <position position="153"/>
    </location>
</feature>
<gene>
    <name evidence="14" type="ORF">M407DRAFT_241516</name>
</gene>
<evidence type="ECO:0000256" key="12">
    <source>
        <dbReference type="PIRSR" id="PIRSR604361-3"/>
    </source>
</evidence>
<evidence type="ECO:0000256" key="2">
    <source>
        <dbReference type="ARBA" id="ARBA00010363"/>
    </source>
</evidence>
<reference evidence="14 15" key="1">
    <citation type="submission" date="2014-04" db="EMBL/GenBank/DDBJ databases">
        <authorList>
            <consortium name="DOE Joint Genome Institute"/>
            <person name="Kuo A."/>
            <person name="Girlanda M."/>
            <person name="Perotto S."/>
            <person name="Kohler A."/>
            <person name="Nagy L.G."/>
            <person name="Floudas D."/>
            <person name="Copeland A."/>
            <person name="Barry K.W."/>
            <person name="Cichocki N."/>
            <person name="Veneault-Fourrey C."/>
            <person name="LaButti K."/>
            <person name="Lindquist E.A."/>
            <person name="Lipzen A."/>
            <person name="Lundell T."/>
            <person name="Morin E."/>
            <person name="Murat C."/>
            <person name="Sun H."/>
            <person name="Tunlid A."/>
            <person name="Henrissat B."/>
            <person name="Grigoriev I.V."/>
            <person name="Hibbett D.S."/>
            <person name="Martin F."/>
            <person name="Nordberg H.P."/>
            <person name="Cantor M.N."/>
            <person name="Hua S.X."/>
        </authorList>
    </citation>
    <scope>NUCLEOTIDE SEQUENCE [LARGE SCALE GENOMIC DNA]</scope>
    <source>
        <strain evidence="14 15">MUT 4182</strain>
    </source>
</reference>
<evidence type="ECO:0000256" key="11">
    <source>
        <dbReference type="PIRSR" id="PIRSR604361-1"/>
    </source>
</evidence>
<evidence type="ECO:0000256" key="8">
    <source>
        <dbReference type="ARBA" id="ARBA00030892"/>
    </source>
</evidence>
<dbReference type="InterPro" id="IPR004361">
    <property type="entry name" value="Glyoxalase_1"/>
</dbReference>
<name>A0A0C3QJ56_9AGAM</name>
<dbReference type="Gene3D" id="3.10.180.10">
    <property type="entry name" value="2,3-Dihydroxybiphenyl 1,2-Dioxygenase, domain 1"/>
    <property type="match status" value="1"/>
</dbReference>
<dbReference type="PANTHER" id="PTHR10374">
    <property type="entry name" value="LACTOYLGLUTATHIONE LYASE GLYOXALASE I"/>
    <property type="match status" value="1"/>
</dbReference>
<dbReference type="GO" id="GO:0004462">
    <property type="term" value="F:lactoylglutathione lyase activity"/>
    <property type="evidence" value="ECO:0007669"/>
    <property type="project" value="UniProtKB-EC"/>
</dbReference>
<dbReference type="CDD" id="cd07233">
    <property type="entry name" value="GlxI_Zn"/>
    <property type="match status" value="1"/>
</dbReference>
<dbReference type="OrthoDB" id="16820at2759"/>
<dbReference type="UniPathway" id="UPA00619">
    <property type="reaction ID" value="UER00675"/>
</dbReference>
<dbReference type="STRING" id="1051891.A0A0C3QJ56"/>
<dbReference type="SUPFAM" id="SSF54593">
    <property type="entry name" value="Glyoxalase/Bleomycin resistance protein/Dihydroxybiphenyl dioxygenase"/>
    <property type="match status" value="1"/>
</dbReference>
<dbReference type="AlphaFoldDB" id="A0A0C3QJ56"/>
<dbReference type="Pfam" id="PF00903">
    <property type="entry name" value="Glyoxalase"/>
    <property type="match status" value="1"/>
</dbReference>
<feature type="binding site" evidence="12">
    <location>
        <position position="153"/>
    </location>
    <ligand>
        <name>Zn(2+)</name>
        <dbReference type="ChEBI" id="CHEBI:29105"/>
        <note>ligand shared between dimeric partners</note>
    </ligand>
</feature>
<comment type="pathway">
    <text evidence="1">Secondary metabolite metabolism; methylglyoxal degradation; (R)-lactate from methylglyoxal: step 1/2.</text>
</comment>
<dbReference type="NCBIfam" id="TIGR00068">
    <property type="entry name" value="glyox_I"/>
    <property type="match status" value="1"/>
</dbReference>
<dbReference type="GO" id="GO:0046872">
    <property type="term" value="F:metal ion binding"/>
    <property type="evidence" value="ECO:0007669"/>
    <property type="project" value="UniProtKB-KW"/>
</dbReference>
<evidence type="ECO:0000313" key="15">
    <source>
        <dbReference type="Proteomes" id="UP000054248"/>
    </source>
</evidence>